<dbReference type="InterPro" id="IPR010263">
    <property type="entry name" value="T6SS_TssK"/>
</dbReference>
<dbReference type="EMBL" id="JPMI01000055">
    <property type="protein sequence ID" value="KFA93372.1"/>
    <property type="molecule type" value="Genomic_DNA"/>
</dbReference>
<dbReference type="PANTHER" id="PTHR35566:SF1">
    <property type="entry name" value="TYPE VI SECRETION SYSTEM BASEPLATE COMPONENT TSSK1"/>
    <property type="match status" value="1"/>
</dbReference>
<comment type="caution">
    <text evidence="2">The sequence shown here is derived from an EMBL/GenBank/DDBJ whole genome shotgun (WGS) entry which is preliminary data.</text>
</comment>
<name>A0A084SY37_9BACT</name>
<dbReference type="RefSeq" id="WP_043392285.1">
    <property type="nucleotide sequence ID" value="NZ_JPMI01000055.1"/>
</dbReference>
<dbReference type="PANTHER" id="PTHR35566">
    <property type="entry name" value="BLR3599 PROTEIN"/>
    <property type="match status" value="1"/>
</dbReference>
<dbReference type="Proteomes" id="UP000028547">
    <property type="component" value="Unassembled WGS sequence"/>
</dbReference>
<proteinExistence type="predicted"/>
<organism evidence="2 3">
    <name type="scientific">Archangium violaceum Cb vi76</name>
    <dbReference type="NCBI Taxonomy" id="1406225"/>
    <lineage>
        <taxon>Bacteria</taxon>
        <taxon>Pseudomonadati</taxon>
        <taxon>Myxococcota</taxon>
        <taxon>Myxococcia</taxon>
        <taxon>Myxococcales</taxon>
        <taxon>Cystobacterineae</taxon>
        <taxon>Archangiaceae</taxon>
        <taxon>Archangium</taxon>
    </lineage>
</organism>
<reference evidence="2 3" key="1">
    <citation type="submission" date="2014-07" db="EMBL/GenBank/DDBJ databases">
        <title>Draft Genome Sequence of Gephyronic Acid Producer, Cystobacter violaceus Strain Cb vi76.</title>
        <authorList>
            <person name="Stevens D.C."/>
            <person name="Young J."/>
            <person name="Carmichael R."/>
            <person name="Tan J."/>
            <person name="Taylor R.E."/>
        </authorList>
    </citation>
    <scope>NUCLEOTIDE SEQUENCE [LARGE SCALE GENOMIC DNA]</scope>
    <source>
        <strain evidence="2 3">Cb vi76</strain>
    </source>
</reference>
<feature type="region of interest" description="Disordered" evidence="1">
    <location>
        <begin position="113"/>
        <end position="136"/>
    </location>
</feature>
<sequence length="455" mass="50888">MKNAQRVVWSEGMFMSPHHMQQLDLYHENLLDLRLGALEPYPWGVFSLEFDMEALRAGRVQLRHFNGVLPDGLPLALQNGDPEAPPSRPTEGVFPPAQQVLDVYLGVPRERSGVESYGGSERTSGNPRFSPTNRPVNDLTSSTSIVPVAFAQRNVKLLFGTEPREDYDAVKIAELSRDRSGSLTLVENYIPPALRIDASPYIMSELRNLLRLIVAKQRQLASRRKHRDASALEFTASDVTLFLELSALNGIIPLLQHAIDAGNMRPHALYLALSQCAGQLSTFVADADPTTLPPFQFIQLRATFEELFRRLQSLLRSVALEQCLSVQMQSGEDRLYRGKLEDERLDRCGQFFLSVRSELPEKVVAEQLPKLAKLASWVDIQSIVQAASPGVPIQVNYRPPPEVPIQPGTLYFSLFTSDGYWRSAMRDRTLALYLPHPFDAAQTTVELLAVPTASR</sequence>
<feature type="compositionally biased region" description="Polar residues" evidence="1">
    <location>
        <begin position="121"/>
        <end position="136"/>
    </location>
</feature>
<protein>
    <submittedName>
        <fullName evidence="2">Protein ImpJ/VasE</fullName>
    </submittedName>
</protein>
<evidence type="ECO:0000313" key="2">
    <source>
        <dbReference type="EMBL" id="KFA93372.1"/>
    </source>
</evidence>
<dbReference type="AlphaFoldDB" id="A0A084SY37"/>
<evidence type="ECO:0000313" key="3">
    <source>
        <dbReference type="Proteomes" id="UP000028547"/>
    </source>
</evidence>
<evidence type="ECO:0000256" key="1">
    <source>
        <dbReference type="SAM" id="MobiDB-lite"/>
    </source>
</evidence>
<accession>A0A084SY37</accession>
<gene>
    <name evidence="2" type="ORF">Q664_09285</name>
</gene>
<dbReference type="NCBIfam" id="TIGR03353">
    <property type="entry name" value="VI_chp_4"/>
    <property type="match status" value="1"/>
</dbReference>
<dbReference type="Pfam" id="PF05936">
    <property type="entry name" value="T6SS_VasE"/>
    <property type="match status" value="1"/>
</dbReference>